<dbReference type="InterPro" id="IPR027532">
    <property type="entry name" value="Mdm12"/>
</dbReference>
<evidence type="ECO:0000256" key="1">
    <source>
        <dbReference type="ARBA" id="ARBA00004370"/>
    </source>
</evidence>
<evidence type="ECO:0000256" key="3">
    <source>
        <dbReference type="ARBA" id="ARBA00022787"/>
    </source>
</evidence>
<keyword evidence="7 9" id="KW-0496">Mitochondrion</keyword>
<dbReference type="Proteomes" id="UP001187682">
    <property type="component" value="Unassembled WGS sequence"/>
</dbReference>
<gene>
    <name evidence="9" type="primary">MDM12</name>
    <name evidence="12" type="ORF">DNG_04963</name>
</gene>
<keyword evidence="6" id="KW-0446">Lipid-binding</keyword>
<feature type="region of interest" description="Disordered" evidence="10">
    <location>
        <begin position="152"/>
        <end position="270"/>
    </location>
</feature>
<keyword evidence="5" id="KW-0445">Lipid transport</keyword>
<keyword evidence="13" id="KW-1185">Reference proteome</keyword>
<dbReference type="PANTHER" id="PTHR28204">
    <property type="entry name" value="MITOCHONDRIAL DISTRIBUTION AND MORPHOLOGY PROTEIN 12"/>
    <property type="match status" value="1"/>
</dbReference>
<evidence type="ECO:0000313" key="12">
    <source>
        <dbReference type="EMBL" id="SPO02290.1"/>
    </source>
</evidence>
<comment type="caution">
    <text evidence="12">The sequence shown here is derived from an EMBL/GenBank/DDBJ whole genome shotgun (WGS) entry which is preliminary data.</text>
</comment>
<keyword evidence="2" id="KW-0813">Transport</keyword>
<dbReference type="CDD" id="cd21672">
    <property type="entry name" value="SMP_Mdm12"/>
    <property type="match status" value="1"/>
</dbReference>
<accession>A0AAE8MZW2</accession>
<evidence type="ECO:0000256" key="10">
    <source>
        <dbReference type="SAM" id="MobiDB-lite"/>
    </source>
</evidence>
<evidence type="ECO:0000256" key="4">
    <source>
        <dbReference type="ARBA" id="ARBA00022824"/>
    </source>
</evidence>
<evidence type="ECO:0000256" key="9">
    <source>
        <dbReference type="HAMAP-Rule" id="MF_03104"/>
    </source>
</evidence>
<dbReference type="GO" id="GO:0005789">
    <property type="term" value="C:endoplasmic reticulum membrane"/>
    <property type="evidence" value="ECO:0007669"/>
    <property type="project" value="UniProtKB-SubCell"/>
</dbReference>
<dbReference type="AlphaFoldDB" id="A0AAE8MZW2"/>
<evidence type="ECO:0000256" key="7">
    <source>
        <dbReference type="ARBA" id="ARBA00023128"/>
    </source>
</evidence>
<sequence length="423" mass="45489">MSIDLNWETLTGGASGDELSNRIRDFIHAKFQTVPLPRFLRSVTVHGFDFGSVPPEVELKDITDPLPDFYDAEAGDDDDEEEEDRVEERKRRRSRSRDPGGAGVRPSVRADLGSPFLGVGTPGMMGGGNMHYFQAHLASGFSGSRTPLAAATGGNLGNSGWAPPPGGGVRRTGDDITPSHSRNASHSSVSERSFDPASLVPPTKLREKGSVSTLGPSRPPTRDTALSGSAIAEEEGDEYGDDDDDDGKEGVEEDGGEGGARPPRTGREPRVEDLQAVFRIKYAGDIKLMLTAVILLDFPMPSFVGIPVKLNITGLTFDGVGVVASIRKKVHFCFLSPEDALAAVGHDDDGDGVEGGDGMAGSSRKAKFGGLLQEVKVESEIGEREAGRQSLKNVGKVERFVLEQVRRIFEEEFVYPSFWTFLV</sequence>
<evidence type="ECO:0000313" key="13">
    <source>
        <dbReference type="Proteomes" id="UP001187682"/>
    </source>
</evidence>
<dbReference type="GO" id="GO:0008289">
    <property type="term" value="F:lipid binding"/>
    <property type="evidence" value="ECO:0007669"/>
    <property type="project" value="UniProtKB-KW"/>
</dbReference>
<dbReference type="HAMAP" id="MF_03104">
    <property type="entry name" value="Mdm12"/>
    <property type="match status" value="1"/>
</dbReference>
<comment type="subcellular location">
    <subcellularLocation>
        <location evidence="1">Membrane</location>
    </subcellularLocation>
    <subcellularLocation>
        <location evidence="9">Mitochondrion outer membrane</location>
        <topology evidence="9">Peripheral membrane protein</topology>
        <orientation evidence="9">Cytoplasmic side</orientation>
    </subcellularLocation>
    <subcellularLocation>
        <location evidence="9">Endoplasmic reticulum membrane</location>
        <topology evidence="9">Peripheral membrane protein</topology>
        <orientation evidence="9">Cytoplasmic side</orientation>
    </subcellularLocation>
    <text evidence="9">The ERMES/MDM complex localizes to a few discrete foci (around 10 per single cell), that represent mitochondria-endoplasmic reticulum junctions. These foci are often found next to mtDNA nucleoids.</text>
</comment>
<evidence type="ECO:0000259" key="11">
    <source>
        <dbReference type="PROSITE" id="PS51847"/>
    </source>
</evidence>
<feature type="compositionally biased region" description="Low complexity" evidence="10">
    <location>
        <begin position="179"/>
        <end position="191"/>
    </location>
</feature>
<comment type="similarity">
    <text evidence="9">Belongs to the MDM12 family.</text>
</comment>
<keyword evidence="3 9" id="KW-1000">Mitochondrion outer membrane</keyword>
<organism evidence="12 13">
    <name type="scientific">Cephalotrichum gorgonifer</name>
    <dbReference type="NCBI Taxonomy" id="2041049"/>
    <lineage>
        <taxon>Eukaryota</taxon>
        <taxon>Fungi</taxon>
        <taxon>Dikarya</taxon>
        <taxon>Ascomycota</taxon>
        <taxon>Pezizomycotina</taxon>
        <taxon>Sordariomycetes</taxon>
        <taxon>Hypocreomycetidae</taxon>
        <taxon>Microascales</taxon>
        <taxon>Microascaceae</taxon>
        <taxon>Cephalotrichum</taxon>
    </lineage>
</organism>
<evidence type="ECO:0000256" key="2">
    <source>
        <dbReference type="ARBA" id="ARBA00022448"/>
    </source>
</evidence>
<dbReference type="GO" id="GO:0045040">
    <property type="term" value="P:protein insertion into mitochondrial outer membrane"/>
    <property type="evidence" value="ECO:0007669"/>
    <property type="project" value="UniProtKB-UniRule"/>
</dbReference>
<evidence type="ECO:0000256" key="6">
    <source>
        <dbReference type="ARBA" id="ARBA00023121"/>
    </source>
</evidence>
<dbReference type="GO" id="GO:0032865">
    <property type="term" value="C:ERMES complex"/>
    <property type="evidence" value="ECO:0007669"/>
    <property type="project" value="UniProtKB-UniRule"/>
</dbReference>
<protein>
    <recommendedName>
        <fullName evidence="9">Mitochondrial distribution and morphology protein 12</fullName>
    </recommendedName>
    <alternativeName>
        <fullName evidence="9">Mitochondrial inheritance component MDM12</fullName>
    </alternativeName>
</protein>
<evidence type="ECO:0000256" key="5">
    <source>
        <dbReference type="ARBA" id="ARBA00023055"/>
    </source>
</evidence>
<comment type="subunit">
    <text evidence="9">Component of the ER-mitochondria encounter structure (ERMES) or MDM complex, composed of MMM1, MDM10, MDM12 and MDM34. A MMM1 homodimer associates with one molecule of MDM12 on each side in a pairwise head-to-tail manner, and the SMP-LTD domains of MMM1 and MDM12 generate a continuous hydrophobic tunnel for phospholipid trafficking.</text>
</comment>
<feature type="compositionally biased region" description="Acidic residues" evidence="10">
    <location>
        <begin position="70"/>
        <end position="85"/>
    </location>
</feature>
<comment type="function">
    <text evidence="9">Component of the ERMES/MDM complex, which serves as a molecular tether to connect the endoplasmic reticulum (ER) and mitochondria. Components of this complex are involved in the control of mitochondrial shape and protein biogenesis, and function in nonvesicular lipid trafficking between the ER and mitochondria. MDM12 is required for the interaction of the ER-resident membrane protein MMM1 and the outer mitochondrial membrane-resident beta-barrel protein MDM10. The MDM12-MMM1 subcomplex functions in the major beta-barrel assembly pathway that is responsible for biogenesis of all mitochondrial outer membrane beta-barrel proteins, and acts in a late step after the SAM complex. The MDM10-MDM12-MMM1 subcomplex further acts in the TOM40-specific pathway after the action of the MDM12-MMM1 complex. Essential for establishing and maintaining the structure of mitochondria and maintenance of mtDNA nucleoids.</text>
</comment>
<dbReference type="EMBL" id="ONZQ02000006">
    <property type="protein sequence ID" value="SPO02290.1"/>
    <property type="molecule type" value="Genomic_DNA"/>
</dbReference>
<name>A0AAE8MZW2_9PEZI</name>
<reference evidence="12" key="1">
    <citation type="submission" date="2018-03" db="EMBL/GenBank/DDBJ databases">
        <authorList>
            <person name="Guldener U."/>
        </authorList>
    </citation>
    <scope>NUCLEOTIDE SEQUENCE</scope>
</reference>
<dbReference type="GO" id="GO:1990456">
    <property type="term" value="P:mitochondrion-endoplasmic reticulum membrane tethering"/>
    <property type="evidence" value="ECO:0007669"/>
    <property type="project" value="TreeGrafter"/>
</dbReference>
<dbReference type="PROSITE" id="PS51847">
    <property type="entry name" value="SMP"/>
    <property type="match status" value="1"/>
</dbReference>
<dbReference type="PANTHER" id="PTHR28204:SF1">
    <property type="entry name" value="MITOCHONDRIAL DISTRIBUTION AND MORPHOLOGY PROTEIN 12"/>
    <property type="match status" value="1"/>
</dbReference>
<dbReference type="GO" id="GO:0015914">
    <property type="term" value="P:phospholipid transport"/>
    <property type="evidence" value="ECO:0007669"/>
    <property type="project" value="TreeGrafter"/>
</dbReference>
<keyword evidence="8 9" id="KW-0472">Membrane</keyword>
<evidence type="ECO:0000256" key="8">
    <source>
        <dbReference type="ARBA" id="ARBA00023136"/>
    </source>
</evidence>
<feature type="region of interest" description="Disordered" evidence="10">
    <location>
        <begin position="61"/>
        <end position="115"/>
    </location>
</feature>
<keyword evidence="4 9" id="KW-0256">Endoplasmic reticulum</keyword>
<proteinExistence type="inferred from homology"/>
<dbReference type="InterPro" id="IPR031468">
    <property type="entry name" value="SMP_LBD"/>
</dbReference>
<feature type="domain" description="SMP-LTD" evidence="11">
    <location>
        <begin position="1"/>
        <end position="423"/>
    </location>
</feature>
<feature type="compositionally biased region" description="Acidic residues" evidence="10">
    <location>
        <begin position="232"/>
        <end position="256"/>
    </location>
</feature>
<dbReference type="Pfam" id="PF26544">
    <property type="entry name" value="Mdm12"/>
    <property type="match status" value="2"/>
</dbReference>